<evidence type="ECO:0000313" key="2">
    <source>
        <dbReference type="Proteomes" id="UP000020406"/>
    </source>
</evidence>
<dbReference type="AlphaFoldDB" id="Z9JHF6"/>
<proteinExistence type="predicted"/>
<dbReference type="Proteomes" id="UP000020406">
    <property type="component" value="Unassembled WGS sequence"/>
</dbReference>
<accession>Z9JHF6</accession>
<organism evidence="1 2">
    <name type="scientific">Xylella taiwanensis</name>
    <dbReference type="NCBI Taxonomy" id="1444770"/>
    <lineage>
        <taxon>Bacteria</taxon>
        <taxon>Pseudomonadati</taxon>
        <taxon>Pseudomonadota</taxon>
        <taxon>Gammaproteobacteria</taxon>
        <taxon>Lysobacterales</taxon>
        <taxon>Lysobacteraceae</taxon>
        <taxon>Xylella</taxon>
    </lineage>
</organism>
<evidence type="ECO:0000313" key="1">
    <source>
        <dbReference type="EMBL" id="EWS77589.1"/>
    </source>
</evidence>
<gene>
    <name evidence="1" type="ORF">AF72_09860</name>
</gene>
<dbReference type="PATRIC" id="fig|1444770.3.peg.2342"/>
<reference evidence="1 2" key="1">
    <citation type="journal article" date="2014" name="Genome Announc.">
        <title>Draft Genome Sequence of Xylella fastidiosa Pear Leaf Scorch Strain in Taiwan.</title>
        <authorList>
            <person name="Su C.C."/>
            <person name="Deng W.L."/>
            <person name="Jan F.J."/>
            <person name="Chang C.J."/>
            <person name="Huang H."/>
            <person name="Chen J."/>
        </authorList>
    </citation>
    <scope>NUCLEOTIDE SEQUENCE [LARGE SCALE GENOMIC DNA]</scope>
    <source>
        <strain evidence="1 2">PLS229</strain>
    </source>
</reference>
<dbReference type="KEGG" id="xtw:AB672_08125"/>
<protein>
    <submittedName>
        <fullName evidence="1">Uncharacterized protein</fullName>
    </submittedName>
</protein>
<comment type="caution">
    <text evidence="1">The sequence shown here is derived from an EMBL/GenBank/DDBJ whole genome shotgun (WGS) entry which is preliminary data.</text>
</comment>
<sequence>MQLSLHAESDMPLYMSVEERCTGMGRLAESLGGCICFGPAVRLTGVSVRWLDVVVHNMASAVSARMVLVLMGRSALFSDCGDVGRPVWVRFAAHDAFSVAGD</sequence>
<dbReference type="EMBL" id="JDSQ01000017">
    <property type="protein sequence ID" value="EWS77589.1"/>
    <property type="molecule type" value="Genomic_DNA"/>
</dbReference>
<name>Z9JHF6_9GAMM</name>